<feature type="region of interest" description="Disordered" evidence="1">
    <location>
        <begin position="418"/>
        <end position="597"/>
    </location>
</feature>
<feature type="region of interest" description="Disordered" evidence="1">
    <location>
        <begin position="1"/>
        <end position="100"/>
    </location>
</feature>
<dbReference type="Proteomes" id="UP001642482">
    <property type="component" value="Unassembled WGS sequence"/>
</dbReference>
<proteinExistence type="predicted"/>
<evidence type="ECO:0000313" key="2">
    <source>
        <dbReference type="EMBL" id="CAK7215534.1"/>
    </source>
</evidence>
<evidence type="ECO:0000256" key="1">
    <source>
        <dbReference type="SAM" id="MobiDB-lite"/>
    </source>
</evidence>
<feature type="compositionally biased region" description="Polar residues" evidence="1">
    <location>
        <begin position="50"/>
        <end position="83"/>
    </location>
</feature>
<feature type="compositionally biased region" description="Basic and acidic residues" evidence="1">
    <location>
        <begin position="697"/>
        <end position="706"/>
    </location>
</feature>
<feature type="region of interest" description="Disordered" evidence="1">
    <location>
        <begin position="614"/>
        <end position="782"/>
    </location>
</feature>
<dbReference type="EMBL" id="CAWUHD010000017">
    <property type="protein sequence ID" value="CAK7215534.1"/>
    <property type="molecule type" value="Genomic_DNA"/>
</dbReference>
<feature type="compositionally biased region" description="Low complexity" evidence="1">
    <location>
        <begin position="1"/>
        <end position="21"/>
    </location>
</feature>
<feature type="compositionally biased region" description="Polar residues" evidence="1">
    <location>
        <begin position="449"/>
        <end position="464"/>
    </location>
</feature>
<feature type="compositionally biased region" description="Polar residues" evidence="1">
    <location>
        <begin position="560"/>
        <end position="571"/>
    </location>
</feature>
<evidence type="ECO:0000313" key="3">
    <source>
        <dbReference type="Proteomes" id="UP001642482"/>
    </source>
</evidence>
<feature type="compositionally biased region" description="Low complexity" evidence="1">
    <location>
        <begin position="522"/>
        <end position="541"/>
    </location>
</feature>
<feature type="compositionally biased region" description="Basic and acidic residues" evidence="1">
    <location>
        <begin position="754"/>
        <end position="769"/>
    </location>
</feature>
<gene>
    <name evidence="2" type="ORF">SEUCBS140593_002568</name>
</gene>
<dbReference type="InterPro" id="IPR037470">
    <property type="entry name" value="IVY1"/>
</dbReference>
<dbReference type="Gene3D" id="1.20.1270.60">
    <property type="entry name" value="Arfaptin homology (AH) domain/BAR domain"/>
    <property type="match status" value="1"/>
</dbReference>
<protein>
    <submittedName>
        <fullName evidence="2">Uncharacterized protein</fullName>
    </submittedName>
</protein>
<name>A0ABP0B8A3_9PEZI</name>
<comment type="caution">
    <text evidence="2">The sequence shown here is derived from an EMBL/GenBank/DDBJ whole genome shotgun (WGS) entry which is preliminary data.</text>
</comment>
<sequence>MLSSPTSSAAAGPSSASTSSAVNNNPSLYSVARSPGFGADGDNAPAAYSSGYSSFPSAAQSPPTTASTMRPSLSGLTAHSTPFASVAPPPRQPIPFSHDDTDKSRLAYETLSASAKAYRVALGQLSAAASNFGSALEACARLKEARAQPYPPGPYTHGAGLGSDVGGGGVGLMSSGNSVHEASCTADVLLATSGLYYLIANQQGILAETVYRSFELPIVHELDRYGADVEAEQESYAAGMREASREIRRLEKEGVKLRKPRQRDVGRMRSHLVAMTEALDSLTTRQGEHAVALLDQSRDMSGTVSQASRNLVRAEVDILDSLARKGWPGGGLDVVLDGAVDLFSRDAYDDDDGIGGSGGILLGGTTNGTGIIGSSSHAVVSGAGGILGSGVGDSGFGPKPLLAGAGGGASLSISSASIDDDMVDGDADDDGDDEGDDEGTGINDDESEVSTINGNNGTGSQILTKETPAAPTSTGGGFFSILTGGSILGRRTEPRDQSQNQGRAESVSSRRGRSPRKDQHSSTRSQKSQKSQQSRQSQRSQEAATDRAPLELEVEESIPGASQTTDSSANAGTMGPPETKPQGNQTRYTRADSLSIDSGYQHQYQSLNSLANVEAASVAGSDTASVHTPSVSTSRRKVQKGKSTKTTASSHGRSRPFSPQRVSVDPQEDLFTGQFSSPERTMSLAWLKEGEQLETPQEEKDQKIEGEASQCPDDERGSQTGAGSGGPQDKGKAKAGSTESSSKTATPAAHASSRSREPSTMRSPEAQREETDEGVYIWRQEG</sequence>
<dbReference type="InterPro" id="IPR027267">
    <property type="entry name" value="AH/BAR_dom_sf"/>
</dbReference>
<dbReference type="PANTHER" id="PTHR38407:SF1">
    <property type="entry name" value="PROTEIN IVY1"/>
    <property type="match status" value="1"/>
</dbReference>
<feature type="compositionally biased region" description="Polar residues" evidence="1">
    <location>
        <begin position="620"/>
        <end position="633"/>
    </location>
</feature>
<dbReference type="PANTHER" id="PTHR38407">
    <property type="entry name" value="PROTEIN IVY1"/>
    <property type="match status" value="1"/>
</dbReference>
<feature type="compositionally biased region" description="Polar residues" evidence="1">
    <location>
        <begin position="497"/>
        <end position="509"/>
    </location>
</feature>
<feature type="compositionally biased region" description="Acidic residues" evidence="1">
    <location>
        <begin position="418"/>
        <end position="448"/>
    </location>
</feature>
<organism evidence="2 3">
    <name type="scientific">Sporothrix eucalyptigena</name>
    <dbReference type="NCBI Taxonomy" id="1812306"/>
    <lineage>
        <taxon>Eukaryota</taxon>
        <taxon>Fungi</taxon>
        <taxon>Dikarya</taxon>
        <taxon>Ascomycota</taxon>
        <taxon>Pezizomycotina</taxon>
        <taxon>Sordariomycetes</taxon>
        <taxon>Sordariomycetidae</taxon>
        <taxon>Ophiostomatales</taxon>
        <taxon>Ophiostomataceae</taxon>
        <taxon>Sporothrix</taxon>
    </lineage>
</organism>
<keyword evidence="3" id="KW-1185">Reference proteome</keyword>
<accession>A0ABP0B8A3</accession>
<reference evidence="2 3" key="1">
    <citation type="submission" date="2024-01" db="EMBL/GenBank/DDBJ databases">
        <authorList>
            <person name="Allen C."/>
            <person name="Tagirdzhanova G."/>
        </authorList>
    </citation>
    <scope>NUCLEOTIDE SEQUENCE [LARGE SCALE GENOMIC DNA]</scope>
</reference>
<feature type="compositionally biased region" description="Basic residues" evidence="1">
    <location>
        <begin position="634"/>
        <end position="643"/>
    </location>
</feature>